<evidence type="ECO:0000256" key="2">
    <source>
        <dbReference type="ARBA" id="ARBA00022692"/>
    </source>
</evidence>
<sequence>MAKYKETSSEELYKLLPIFDVSSQDKISKIPDERERPHLLSGPQSAMMIFKFCVGAGWFSLPAAFRYSGVLVGIIWIFVCGALTVYGMQRLVQTSWEVARRNGTDTAYFGDIGAACGRLLSKRWELIGRLLIVIR</sequence>
<reference evidence="5" key="1">
    <citation type="submission" date="2020-04" db="EMBL/GenBank/DDBJ databases">
        <authorList>
            <person name="Alioto T."/>
            <person name="Alioto T."/>
            <person name="Gomez Garrido J."/>
        </authorList>
    </citation>
    <scope>NUCLEOTIDE SEQUENCE</scope>
    <source>
        <strain evidence="5">A484AB</strain>
    </source>
</reference>
<comment type="caution">
    <text evidence="5">The sequence shown here is derived from an EMBL/GenBank/DDBJ whole genome shotgun (WGS) entry which is preliminary data.</text>
</comment>
<accession>A0A7D9LBZ4</accession>
<keyword evidence="4" id="KW-0472">Membrane</keyword>
<evidence type="ECO:0000256" key="3">
    <source>
        <dbReference type="ARBA" id="ARBA00022989"/>
    </source>
</evidence>
<dbReference type="InterPro" id="IPR013057">
    <property type="entry name" value="AA_transpt_TM"/>
</dbReference>
<keyword evidence="6" id="KW-1185">Reference proteome</keyword>
<organism evidence="5 6">
    <name type="scientific">Paramuricea clavata</name>
    <name type="common">Red gorgonian</name>
    <name type="synonym">Violescent sea-whip</name>
    <dbReference type="NCBI Taxonomy" id="317549"/>
    <lineage>
        <taxon>Eukaryota</taxon>
        <taxon>Metazoa</taxon>
        <taxon>Cnidaria</taxon>
        <taxon>Anthozoa</taxon>
        <taxon>Octocorallia</taxon>
        <taxon>Malacalcyonacea</taxon>
        <taxon>Plexauridae</taxon>
        <taxon>Paramuricea</taxon>
    </lineage>
</organism>
<dbReference type="Pfam" id="PF01490">
    <property type="entry name" value="Aa_trans"/>
    <property type="match status" value="1"/>
</dbReference>
<dbReference type="EMBL" id="CACRXK020015136">
    <property type="protein sequence ID" value="CAB4027930.1"/>
    <property type="molecule type" value="Genomic_DNA"/>
</dbReference>
<proteinExistence type="predicted"/>
<evidence type="ECO:0000256" key="4">
    <source>
        <dbReference type="ARBA" id="ARBA00023136"/>
    </source>
</evidence>
<keyword evidence="3" id="KW-1133">Transmembrane helix</keyword>
<gene>
    <name evidence="5" type="ORF">PACLA_8A065356</name>
</gene>
<dbReference type="GO" id="GO:0016020">
    <property type="term" value="C:membrane"/>
    <property type="evidence" value="ECO:0007669"/>
    <property type="project" value="UniProtKB-SubCell"/>
</dbReference>
<dbReference type="GO" id="GO:0015179">
    <property type="term" value="F:L-amino acid transmembrane transporter activity"/>
    <property type="evidence" value="ECO:0007669"/>
    <property type="project" value="TreeGrafter"/>
</dbReference>
<dbReference type="PANTHER" id="PTHR22950">
    <property type="entry name" value="AMINO ACID TRANSPORTER"/>
    <property type="match status" value="1"/>
</dbReference>
<name>A0A7D9LBZ4_PARCT</name>
<dbReference type="OrthoDB" id="1684102at2759"/>
<evidence type="ECO:0000313" key="6">
    <source>
        <dbReference type="Proteomes" id="UP001152795"/>
    </source>
</evidence>
<evidence type="ECO:0000256" key="1">
    <source>
        <dbReference type="ARBA" id="ARBA00004141"/>
    </source>
</evidence>
<dbReference type="Proteomes" id="UP001152795">
    <property type="component" value="Unassembled WGS sequence"/>
</dbReference>
<protein>
    <submittedName>
        <fullName evidence="5">Uncharacterized protein</fullName>
    </submittedName>
</protein>
<feature type="non-terminal residue" evidence="5">
    <location>
        <position position="135"/>
    </location>
</feature>
<keyword evidence="2" id="KW-0812">Transmembrane</keyword>
<evidence type="ECO:0000313" key="5">
    <source>
        <dbReference type="EMBL" id="CAB4027930.1"/>
    </source>
</evidence>
<dbReference type="AlphaFoldDB" id="A0A7D9LBZ4"/>
<comment type="subcellular location">
    <subcellularLocation>
        <location evidence="1">Membrane</location>
        <topology evidence="1">Multi-pass membrane protein</topology>
    </subcellularLocation>
</comment>